<feature type="domain" description="EAL" evidence="2">
    <location>
        <begin position="778"/>
        <end position="1032"/>
    </location>
</feature>
<dbReference type="Pfam" id="PF00563">
    <property type="entry name" value="EAL"/>
    <property type="match status" value="1"/>
</dbReference>
<feature type="transmembrane region" description="Helical" evidence="1">
    <location>
        <begin position="319"/>
        <end position="338"/>
    </location>
</feature>
<proteinExistence type="predicted"/>
<dbReference type="PANTHER" id="PTHR44757:SF2">
    <property type="entry name" value="BIOFILM ARCHITECTURE MAINTENANCE PROTEIN MBAA"/>
    <property type="match status" value="1"/>
</dbReference>
<dbReference type="CDD" id="cd01948">
    <property type="entry name" value="EAL"/>
    <property type="match status" value="1"/>
</dbReference>
<dbReference type="SMART" id="SM00267">
    <property type="entry name" value="GGDEF"/>
    <property type="match status" value="1"/>
</dbReference>
<dbReference type="Pfam" id="PF16927">
    <property type="entry name" value="HisKA_7TM"/>
    <property type="match status" value="1"/>
</dbReference>
<feature type="transmembrane region" description="Helical" evidence="1">
    <location>
        <begin position="257"/>
        <end position="282"/>
    </location>
</feature>
<feature type="transmembrane region" description="Helical" evidence="1">
    <location>
        <begin position="99"/>
        <end position="123"/>
    </location>
</feature>
<dbReference type="Pfam" id="PF13185">
    <property type="entry name" value="GAF_2"/>
    <property type="match status" value="1"/>
</dbReference>
<dbReference type="Pfam" id="PF00990">
    <property type="entry name" value="GGDEF"/>
    <property type="match status" value="1"/>
</dbReference>
<evidence type="ECO:0000313" key="4">
    <source>
        <dbReference type="EMBL" id="WZL75497.1"/>
    </source>
</evidence>
<dbReference type="InterPro" id="IPR052155">
    <property type="entry name" value="Biofilm_reg_signaling"/>
</dbReference>
<dbReference type="CDD" id="cd01949">
    <property type="entry name" value="GGDEF"/>
    <property type="match status" value="1"/>
</dbReference>
<dbReference type="InterPro" id="IPR029787">
    <property type="entry name" value="Nucleotide_cyclase"/>
</dbReference>
<dbReference type="NCBIfam" id="TIGR00254">
    <property type="entry name" value="GGDEF"/>
    <property type="match status" value="1"/>
</dbReference>
<dbReference type="Gene3D" id="3.20.20.450">
    <property type="entry name" value="EAL domain"/>
    <property type="match status" value="1"/>
</dbReference>
<feature type="transmembrane region" description="Helical" evidence="1">
    <location>
        <begin position="143"/>
        <end position="166"/>
    </location>
</feature>
<feature type="domain" description="GGDEF" evidence="3">
    <location>
        <begin position="636"/>
        <end position="769"/>
    </location>
</feature>
<dbReference type="InterPro" id="IPR001633">
    <property type="entry name" value="EAL_dom"/>
</dbReference>
<evidence type="ECO:0000313" key="5">
    <source>
        <dbReference type="Proteomes" id="UP001461341"/>
    </source>
</evidence>
<dbReference type="RefSeq" id="WP_369017644.1">
    <property type="nucleotide sequence ID" value="NZ_CP121689.1"/>
</dbReference>
<reference evidence="4 5" key="1">
    <citation type="submission" date="2023-03" db="EMBL/GenBank/DDBJ databases">
        <title>Novel Species.</title>
        <authorList>
            <person name="Ma S."/>
        </authorList>
    </citation>
    <scope>NUCLEOTIDE SEQUENCE [LARGE SCALE GENOMIC DNA]</scope>
    <source>
        <strain evidence="4 5">B11</strain>
    </source>
</reference>
<dbReference type="SUPFAM" id="SSF55073">
    <property type="entry name" value="Nucleotide cyclase"/>
    <property type="match status" value="1"/>
</dbReference>
<dbReference type="Proteomes" id="UP001461341">
    <property type="component" value="Chromosome"/>
</dbReference>
<dbReference type="Gene3D" id="3.30.450.40">
    <property type="match status" value="1"/>
</dbReference>
<feature type="transmembrane region" description="Helical" evidence="1">
    <location>
        <begin position="178"/>
        <end position="196"/>
    </location>
</feature>
<dbReference type="PANTHER" id="PTHR44757">
    <property type="entry name" value="DIGUANYLATE CYCLASE DGCP"/>
    <property type="match status" value="1"/>
</dbReference>
<sequence>MLAENLFKIGLFFAFCSSLSLAVYVTAHFRNGLRVHILHTICTFLGLWSLGLLLVRVAPTYQEALFWQRLSALGWTTIYSLLLHFSLTLTESHLLKRWWLYPLVYFPAFLNLLIFSLLPGFAGTAQQLLQGNSGWVVLPRADFWNWFFNLYCVSFTVISGALFLRWARRLHKAGQRRMGFTVAFSLFSSVALGVFLDRAFSPGHFTEFSNLAPAIALFPVTVLSVFSRTQQEFLGMKRQGFSREVARGEVLSEADKLALYAHLAGVHILGGFLYVVISVLLLGRSLEAQAFLWGASFILLGMGIYYLCAWKTPEKRRDLGLAVALSLSALLIFLRVVSLSKEQPLLFLPLLSFLLPTILVGNFGAFAIISVTLSLMQVWAWFNLPLSGVFSSSMLFVAQLLVTVVFALFVLLVFYIRNVYLRRLEENRAQLEAQQTVARLSAQLVGMQPGSLERELESVLGELLKSHDMDYGCFFVFNREGDLRCRVHLGGEVSGFTCRDSQESQAKFLSALKEIAKNEEIFVVGDIKKLPLGQEQFAEFFEKAGMRSVIVLPIRRGERLLGILALGALHKRSFSAYQEESLKILSSVLADVLERVEAELELRHMAFYDALTELPNRTLFMDRLQKALQLARRTGKLVAVVFVDLDAFKVINDSEGHEMGDRLLKEVARRFVNSIREYDTVARFGGDEFLLLVDNLGDPQEVVPIAERLLHRLQQPFFVGKQEFFLTASCGVAIYPLDAENPEELIRFADLAMYAAKARGGGCYAFCSQELREEAQQKKVLVSGLYRALDKGELVVYYQPQVDAATGNIVGVEALLRWVHPELGFLLPDSFIPLAEQTGLIIPIGEWVLQTACSQLAAWKKKGLRIHRVAVNLSPAQLRDPQLTDKVHKAVEKAGIFPDNLELEVTESAVFQNPDEVIALLQELKKLGMRVALDDFGVGYSSLIRLKMLPVDRIKVDRRFFREIPSNRRDVAIVENIIQLARSINAAVIAEGVENGQQLEFVVDRGCYEIQGYYYYHPLPPEEIEALLLRTQDRKD</sequence>
<evidence type="ECO:0000259" key="2">
    <source>
        <dbReference type="PROSITE" id="PS50883"/>
    </source>
</evidence>
<keyword evidence="5" id="KW-1185">Reference proteome</keyword>
<dbReference type="PROSITE" id="PS50887">
    <property type="entry name" value="GGDEF"/>
    <property type="match status" value="1"/>
</dbReference>
<dbReference type="EMBL" id="CP121689">
    <property type="protein sequence ID" value="WZL75497.1"/>
    <property type="molecule type" value="Genomic_DNA"/>
</dbReference>
<feature type="transmembrane region" description="Helical" evidence="1">
    <location>
        <begin position="288"/>
        <end position="307"/>
    </location>
</feature>
<accession>A0ABZ2YA97</accession>
<evidence type="ECO:0000259" key="3">
    <source>
        <dbReference type="PROSITE" id="PS50887"/>
    </source>
</evidence>
<protein>
    <submittedName>
        <fullName evidence="4">EAL domain-containing protein</fullName>
    </submittedName>
</protein>
<dbReference type="InterPro" id="IPR000160">
    <property type="entry name" value="GGDEF_dom"/>
</dbReference>
<dbReference type="InterPro" id="IPR029016">
    <property type="entry name" value="GAF-like_dom_sf"/>
</dbReference>
<name>A0ABZ2YA97_9BACT</name>
<evidence type="ECO:0000256" key="1">
    <source>
        <dbReference type="SAM" id="Phobius"/>
    </source>
</evidence>
<organism evidence="4 5">
    <name type="scientific">Thermatribacter velox</name>
    <dbReference type="NCBI Taxonomy" id="3039681"/>
    <lineage>
        <taxon>Bacteria</taxon>
        <taxon>Pseudomonadati</taxon>
        <taxon>Atribacterota</taxon>
        <taxon>Atribacteria</taxon>
        <taxon>Atribacterales</taxon>
        <taxon>Thermatribacteraceae</taxon>
        <taxon>Thermatribacter</taxon>
    </lineage>
</organism>
<dbReference type="SUPFAM" id="SSF141868">
    <property type="entry name" value="EAL domain-like"/>
    <property type="match status" value="1"/>
</dbReference>
<dbReference type="SUPFAM" id="SSF55781">
    <property type="entry name" value="GAF domain-like"/>
    <property type="match status" value="1"/>
</dbReference>
<feature type="transmembrane region" description="Helical" evidence="1">
    <location>
        <begin position="394"/>
        <end position="416"/>
    </location>
</feature>
<dbReference type="PROSITE" id="PS50883">
    <property type="entry name" value="EAL"/>
    <property type="match status" value="1"/>
</dbReference>
<keyword evidence="1" id="KW-0812">Transmembrane</keyword>
<feature type="transmembrane region" description="Helical" evidence="1">
    <location>
        <begin position="6"/>
        <end position="25"/>
    </location>
</feature>
<dbReference type="InterPro" id="IPR043128">
    <property type="entry name" value="Rev_trsase/Diguanyl_cyclase"/>
</dbReference>
<dbReference type="SMART" id="SM00065">
    <property type="entry name" value="GAF"/>
    <property type="match status" value="1"/>
</dbReference>
<keyword evidence="1" id="KW-1133">Transmembrane helix</keyword>
<gene>
    <name evidence="4" type="ORF">QBE54_07830</name>
</gene>
<dbReference type="InterPro" id="IPR031621">
    <property type="entry name" value="HisKA_7TM"/>
</dbReference>
<dbReference type="Gene3D" id="3.30.70.270">
    <property type="match status" value="1"/>
</dbReference>
<feature type="transmembrane region" description="Helical" evidence="1">
    <location>
        <begin position="358"/>
        <end position="382"/>
    </location>
</feature>
<dbReference type="InterPro" id="IPR003018">
    <property type="entry name" value="GAF"/>
</dbReference>
<feature type="transmembrane region" description="Helical" evidence="1">
    <location>
        <begin position="208"/>
        <end position="227"/>
    </location>
</feature>
<dbReference type="SMART" id="SM00052">
    <property type="entry name" value="EAL"/>
    <property type="match status" value="1"/>
</dbReference>
<feature type="transmembrane region" description="Helical" evidence="1">
    <location>
        <begin position="37"/>
        <end position="58"/>
    </location>
</feature>
<feature type="transmembrane region" description="Helical" evidence="1">
    <location>
        <begin position="70"/>
        <end position="87"/>
    </location>
</feature>
<dbReference type="InterPro" id="IPR035919">
    <property type="entry name" value="EAL_sf"/>
</dbReference>
<keyword evidence="1" id="KW-0472">Membrane</keyword>